<sequence>PRTILRTQRNPPIPRDLGNGKFWYHGIRRCLTVELRKHKILPRNLLFDINIDGLPLHNRAKTQFWPILLRVVDQPY</sequence>
<dbReference type="VEuPathDB" id="VectorBase:AEPI011367"/>
<organism evidence="1 2">
    <name type="scientific">Anopheles epiroticus</name>
    <dbReference type="NCBI Taxonomy" id="199890"/>
    <lineage>
        <taxon>Eukaryota</taxon>
        <taxon>Metazoa</taxon>
        <taxon>Ecdysozoa</taxon>
        <taxon>Arthropoda</taxon>
        <taxon>Hexapoda</taxon>
        <taxon>Insecta</taxon>
        <taxon>Pterygota</taxon>
        <taxon>Neoptera</taxon>
        <taxon>Endopterygota</taxon>
        <taxon>Diptera</taxon>
        <taxon>Nematocera</taxon>
        <taxon>Culicoidea</taxon>
        <taxon>Culicidae</taxon>
        <taxon>Anophelinae</taxon>
        <taxon>Anopheles</taxon>
    </lineage>
</organism>
<evidence type="ECO:0000313" key="1">
    <source>
        <dbReference type="EnsemblMetazoa" id="AEPI011367-PA"/>
    </source>
</evidence>
<dbReference type="EnsemblMetazoa" id="AEPI011367-RA">
    <property type="protein sequence ID" value="AEPI011367-PA"/>
    <property type="gene ID" value="AEPI011367"/>
</dbReference>
<dbReference type="STRING" id="199890.A0A182PWN0"/>
<evidence type="ECO:0000313" key="2">
    <source>
        <dbReference type="Proteomes" id="UP000075885"/>
    </source>
</evidence>
<keyword evidence="2" id="KW-1185">Reference proteome</keyword>
<reference evidence="1" key="2">
    <citation type="submission" date="2020-05" db="UniProtKB">
        <authorList>
            <consortium name="EnsemblMetazoa"/>
        </authorList>
    </citation>
    <scope>IDENTIFICATION</scope>
    <source>
        <strain evidence="1">Epiroticus2</strain>
    </source>
</reference>
<reference evidence="2" key="1">
    <citation type="submission" date="2013-03" db="EMBL/GenBank/DDBJ databases">
        <title>The Genome Sequence of Anopheles epiroticus epiroticus2.</title>
        <authorList>
            <consortium name="The Broad Institute Genomics Platform"/>
            <person name="Neafsey D.E."/>
            <person name="Howell P."/>
            <person name="Walker B."/>
            <person name="Young S.K."/>
            <person name="Zeng Q."/>
            <person name="Gargeya S."/>
            <person name="Fitzgerald M."/>
            <person name="Haas B."/>
            <person name="Abouelleil A."/>
            <person name="Allen A.W."/>
            <person name="Alvarado L."/>
            <person name="Arachchi H.M."/>
            <person name="Berlin A.M."/>
            <person name="Chapman S.B."/>
            <person name="Gainer-Dewar J."/>
            <person name="Goldberg J."/>
            <person name="Griggs A."/>
            <person name="Gujja S."/>
            <person name="Hansen M."/>
            <person name="Howarth C."/>
            <person name="Imamovic A."/>
            <person name="Ireland A."/>
            <person name="Larimer J."/>
            <person name="McCowan C."/>
            <person name="Murphy C."/>
            <person name="Pearson M."/>
            <person name="Poon T.W."/>
            <person name="Priest M."/>
            <person name="Roberts A."/>
            <person name="Saif S."/>
            <person name="Shea T."/>
            <person name="Sisk P."/>
            <person name="Sykes S."/>
            <person name="Wortman J."/>
            <person name="Nusbaum C."/>
            <person name="Birren B."/>
        </authorList>
    </citation>
    <scope>NUCLEOTIDE SEQUENCE [LARGE SCALE GENOMIC DNA]</scope>
    <source>
        <strain evidence="2">Epiroticus2</strain>
    </source>
</reference>
<protein>
    <submittedName>
        <fullName evidence="1">Uncharacterized protein</fullName>
    </submittedName>
</protein>
<accession>A0A182PWN0</accession>
<dbReference type="AlphaFoldDB" id="A0A182PWN0"/>
<name>A0A182PWN0_9DIPT</name>
<dbReference type="Proteomes" id="UP000075885">
    <property type="component" value="Unassembled WGS sequence"/>
</dbReference>
<proteinExistence type="predicted"/>